<dbReference type="GO" id="GO:0050431">
    <property type="term" value="F:transforming growth factor beta binding"/>
    <property type="evidence" value="ECO:0000318"/>
    <property type="project" value="GO_Central"/>
</dbReference>
<feature type="transmembrane region" description="Helical" evidence="7">
    <location>
        <begin position="594"/>
        <end position="619"/>
    </location>
</feature>
<evidence type="ECO:0000259" key="10">
    <source>
        <dbReference type="PROSITE" id="PS50853"/>
    </source>
</evidence>
<dbReference type="InterPro" id="IPR042235">
    <property type="entry name" value="ZP-C_dom"/>
</dbReference>
<feature type="domain" description="ZP" evidence="11">
    <location>
        <begin position="825"/>
        <end position="1072"/>
    </location>
</feature>
<keyword evidence="13" id="KW-1185">Reference proteome</keyword>
<evidence type="ECO:0000256" key="7">
    <source>
        <dbReference type="SAM" id="Phobius"/>
    </source>
</evidence>
<accession>W5MB37</accession>
<dbReference type="SMART" id="SM00060">
    <property type="entry name" value="FN3"/>
    <property type="match status" value="1"/>
</dbReference>
<dbReference type="SUPFAM" id="SSF57184">
    <property type="entry name" value="Growth factor receptor domain"/>
    <property type="match status" value="1"/>
</dbReference>
<evidence type="ECO:0000256" key="6">
    <source>
        <dbReference type="SAM" id="MobiDB-lite"/>
    </source>
</evidence>
<dbReference type="EMBL" id="AHAT01003138">
    <property type="status" value="NOT_ANNOTATED_CDS"/>
    <property type="molecule type" value="Genomic_DNA"/>
</dbReference>
<dbReference type="PANTHER" id="PTHR14002:SF22">
    <property type="entry name" value="UROMODULIN-LIKE 1"/>
    <property type="match status" value="1"/>
</dbReference>
<feature type="domain" description="EGF-like" evidence="9">
    <location>
        <begin position="113"/>
        <end position="152"/>
    </location>
</feature>
<dbReference type="HOGENOM" id="CLU_005456_0_0_1"/>
<name>W5MB37_LEPOC</name>
<reference evidence="12" key="2">
    <citation type="submission" date="2025-08" db="UniProtKB">
        <authorList>
            <consortium name="Ensembl"/>
        </authorList>
    </citation>
    <scope>IDENTIFICATION</scope>
</reference>
<dbReference type="OMA" id="NSFEMSW"/>
<dbReference type="Gene3D" id="2.10.25.10">
    <property type="entry name" value="Laminin"/>
    <property type="match status" value="2"/>
</dbReference>
<dbReference type="InParanoid" id="W5MB37"/>
<dbReference type="CDD" id="cd00063">
    <property type="entry name" value="FN3"/>
    <property type="match status" value="1"/>
</dbReference>
<dbReference type="AlphaFoldDB" id="W5MB37"/>
<dbReference type="SMART" id="SM00179">
    <property type="entry name" value="EGF_CA"/>
    <property type="match status" value="2"/>
</dbReference>
<dbReference type="Bgee" id="ENSLOCG00000004670">
    <property type="expression patterns" value="Expressed in pharyngeal gill and 3 other cell types or tissues"/>
</dbReference>
<dbReference type="STRING" id="7918.ENSLOCP00000005596"/>
<evidence type="ECO:0008006" key="14">
    <source>
        <dbReference type="Google" id="ProtNLM"/>
    </source>
</evidence>
<dbReference type="InterPro" id="IPR055356">
    <property type="entry name" value="ZP-N"/>
</dbReference>
<dbReference type="SUPFAM" id="SSF49265">
    <property type="entry name" value="Fibronectin type III"/>
    <property type="match status" value="1"/>
</dbReference>
<evidence type="ECO:0000256" key="3">
    <source>
        <dbReference type="ARBA" id="ARBA00022737"/>
    </source>
</evidence>
<sequence length="1153" mass="127142">MKVQNNVRALFLAGERRWYVNVTITVKMDYQELHSQDRGLLNHTRLLHSVVTGAVDSPALSVHHVHSYSPSPFLTASQLLVGAGRPISVRDLAALLQLIVQRVEEVSAVDVRDVDECAHEELYSCPPAANCLNTEGSYNCSCHEGFTDSSPNGKLDIEKEDCPDPALIKNLVVLNVTGSSFYMRWSVDSPVGRQAYVVQLLRGTQSVDRAETELLSWEATGLEPGVLYTVRVTSRACGQEGNATSQDVKTEGKALRGRSRLTNVQFTEALRNSSSGEYLNLTRDIWMEICKSLPPDVRALVELRAVSIVITRLSSGSVMVDFLVLFSPGLAQNMTAVSTAILDSLKNSTRYDVDRNSTGLEDFDECAAGDEDCSPHAVCENTWGSFRCACRSAFTDTNPARPGRSCEEDTVAGPKEMVSSSNKNPLTGQIQGRSGKSTDLLPNPLVPRGLSAPGFNDTDPSQPGRHCAGAVQYPRNTAFGQGNSLTVFHRLIALGNDWNVNLEPPTTAAVQANTVGGYICACRPGFADADPSQPGRLCAGIVPTIRPVTTRTRALGLVVHPQIDSSCDHHSYKQIPEFLAVVTYKSMSVILLHIFFFLVTLLFLQVFSLHSLCRISVIFSTDSRNIPLLFKPSKPSTFLKPYTFPFDLLSLTYSNILLLFQNHEWQGLPHLPTSHGNKTGFLVWNVSVTCPTESVLVSFTLLFIFLLAAHKGSSTALPSFETPWLKIWSSAFSSCLEMCLGESETELLPFCELFFSFSISNVHTSTAKPFFLFHTLCLEGVYYTFTASVTWKEKVIRTTSKAGCILETNPTSWALVDVDNAITVDCRLYEISVTVSKAFLTWKSIAESSLFLGVTECGLSSTNETHVKLTAMWDNCDTKLVHNRTHTTAWTTLLNNRTVDSSIAPRVYIEIPVKCTYSNSLLISTGYTPTGVDMIKDIIEGSGIFLATIQLLNGTSPLPKNYSLSPDDEVFIEVGINLTMTQVKLILNECWATPTSSPSDPTTHMFMKNSCPIPNTYTTVIENGNSTKARLSLRIFSFVDHSVIYLHCQVQICIETAGTSCKPHCEQRSERSIKAVEIGQASWGPIYRSSHAVTKETPNSQRETGFIVLGVLLCLLLLVTLTVVALFYRKRIGHYNFSFKPNQENFTYHVFDT</sequence>
<evidence type="ECO:0000259" key="8">
    <source>
        <dbReference type="PROSITE" id="PS50024"/>
    </source>
</evidence>
<dbReference type="Pfam" id="PF23344">
    <property type="entry name" value="ZP-N"/>
    <property type="match status" value="1"/>
</dbReference>
<keyword evidence="7" id="KW-0812">Transmembrane</keyword>
<keyword evidence="1 5" id="KW-0245">EGF-like domain</keyword>
<dbReference type="PROSITE" id="PS01187">
    <property type="entry name" value="EGF_CA"/>
    <property type="match status" value="2"/>
</dbReference>
<dbReference type="FunFam" id="2.10.25.10:FF:000038">
    <property type="entry name" value="Fibrillin 2"/>
    <property type="match status" value="2"/>
</dbReference>
<reference evidence="13" key="1">
    <citation type="submission" date="2011-12" db="EMBL/GenBank/DDBJ databases">
        <title>The Draft Genome of Lepisosteus oculatus.</title>
        <authorList>
            <consortium name="The Broad Institute Genome Assembly &amp; Analysis Group"/>
            <consortium name="Computational R&amp;D Group"/>
            <consortium name="and Sequencing Platform"/>
            <person name="Di Palma F."/>
            <person name="Alfoldi J."/>
            <person name="Johnson J."/>
            <person name="Berlin A."/>
            <person name="Gnerre S."/>
            <person name="Jaffe D."/>
            <person name="MacCallum I."/>
            <person name="Young S."/>
            <person name="Walker B.J."/>
            <person name="Lander E.S."/>
            <person name="Lindblad-Toh K."/>
        </authorList>
    </citation>
    <scope>NUCLEOTIDE SEQUENCE [LARGE SCALE GENOMIC DNA]</scope>
</reference>
<dbReference type="Gene3D" id="2.60.40.10">
    <property type="entry name" value="Immunoglobulins"/>
    <property type="match status" value="1"/>
</dbReference>
<dbReference type="Ensembl" id="ENSLOCT00000005604.1">
    <property type="protein sequence ID" value="ENSLOCP00000005596.1"/>
    <property type="gene ID" value="ENSLOCG00000004670.1"/>
</dbReference>
<dbReference type="PROSITE" id="PS50024">
    <property type="entry name" value="SEA"/>
    <property type="match status" value="1"/>
</dbReference>
<feature type="compositionally biased region" description="Polar residues" evidence="6">
    <location>
        <begin position="418"/>
        <end position="437"/>
    </location>
</feature>
<dbReference type="InterPro" id="IPR055355">
    <property type="entry name" value="ZP-C"/>
</dbReference>
<dbReference type="InterPro" id="IPR013783">
    <property type="entry name" value="Ig-like_fold"/>
</dbReference>
<organism evidence="12 13">
    <name type="scientific">Lepisosteus oculatus</name>
    <name type="common">Spotted gar</name>
    <dbReference type="NCBI Taxonomy" id="7918"/>
    <lineage>
        <taxon>Eukaryota</taxon>
        <taxon>Metazoa</taxon>
        <taxon>Chordata</taxon>
        <taxon>Craniata</taxon>
        <taxon>Vertebrata</taxon>
        <taxon>Euteleostomi</taxon>
        <taxon>Actinopterygii</taxon>
        <taxon>Neopterygii</taxon>
        <taxon>Holostei</taxon>
        <taxon>Semionotiformes</taxon>
        <taxon>Lepisosteidae</taxon>
        <taxon>Lepisosteus</taxon>
    </lineage>
</organism>
<evidence type="ECO:0000313" key="13">
    <source>
        <dbReference type="Proteomes" id="UP000018468"/>
    </source>
</evidence>
<dbReference type="PROSITE" id="PS50026">
    <property type="entry name" value="EGF_3"/>
    <property type="match status" value="2"/>
</dbReference>
<proteinExistence type="predicted"/>
<feature type="domain" description="Fibronectin type-III" evidence="10">
    <location>
        <begin position="167"/>
        <end position="254"/>
    </location>
</feature>
<dbReference type="InterPro" id="IPR018097">
    <property type="entry name" value="EGF_Ca-bd_CS"/>
</dbReference>
<dbReference type="Pfam" id="PF07645">
    <property type="entry name" value="EGF_CA"/>
    <property type="match status" value="2"/>
</dbReference>
<feature type="region of interest" description="Disordered" evidence="6">
    <location>
        <begin position="397"/>
        <end position="443"/>
    </location>
</feature>
<dbReference type="InterPro" id="IPR003961">
    <property type="entry name" value="FN3_dom"/>
</dbReference>
<dbReference type="eggNOG" id="KOG1217">
    <property type="taxonomic scope" value="Eukaryota"/>
</dbReference>
<dbReference type="InterPro" id="IPR001881">
    <property type="entry name" value="EGF-like_Ca-bd_dom"/>
</dbReference>
<feature type="transmembrane region" description="Helical" evidence="7">
    <location>
        <begin position="1106"/>
        <end position="1128"/>
    </location>
</feature>
<keyword evidence="7" id="KW-0472">Membrane</keyword>
<dbReference type="InterPro" id="IPR009030">
    <property type="entry name" value="Growth_fac_rcpt_cys_sf"/>
</dbReference>
<dbReference type="Pfam" id="PF01390">
    <property type="entry name" value="SEA"/>
    <property type="match status" value="1"/>
</dbReference>
<evidence type="ECO:0000259" key="11">
    <source>
        <dbReference type="PROSITE" id="PS51034"/>
    </source>
</evidence>
<evidence type="ECO:0000256" key="5">
    <source>
        <dbReference type="PROSITE-ProRule" id="PRU00076"/>
    </source>
</evidence>
<evidence type="ECO:0000256" key="2">
    <source>
        <dbReference type="ARBA" id="ARBA00022729"/>
    </source>
</evidence>
<dbReference type="PROSITE" id="PS00010">
    <property type="entry name" value="ASX_HYDROXYL"/>
    <property type="match status" value="2"/>
</dbReference>
<dbReference type="InterPro" id="IPR000742">
    <property type="entry name" value="EGF"/>
</dbReference>
<protein>
    <recommendedName>
        <fullName evidence="14">Uromodulin-like 1</fullName>
    </recommendedName>
</protein>
<dbReference type="InterPro" id="IPR036116">
    <property type="entry name" value="FN3_sf"/>
</dbReference>
<dbReference type="PANTHER" id="PTHR14002">
    <property type="entry name" value="ENDOGLIN/TGF-BETA RECEPTOR TYPE III"/>
    <property type="match status" value="1"/>
</dbReference>
<feature type="domain" description="EGF-like" evidence="9">
    <location>
        <begin position="362"/>
        <end position="400"/>
    </location>
</feature>
<feature type="domain" description="SEA" evidence="8">
    <location>
        <begin position="251"/>
        <end position="365"/>
    </location>
</feature>
<dbReference type="InterPro" id="IPR000082">
    <property type="entry name" value="SEA_dom"/>
</dbReference>
<comment type="caution">
    <text evidence="5">Lacks conserved residue(s) required for the propagation of feature annotation.</text>
</comment>
<dbReference type="PROSITE" id="PS50853">
    <property type="entry name" value="FN3"/>
    <property type="match status" value="1"/>
</dbReference>
<dbReference type="Gene3D" id="2.60.40.3210">
    <property type="entry name" value="Zona pellucida, ZP-N domain"/>
    <property type="match status" value="1"/>
</dbReference>
<keyword evidence="3" id="KW-0677">Repeat</keyword>
<dbReference type="GO" id="GO:0005509">
    <property type="term" value="F:calcium ion binding"/>
    <property type="evidence" value="ECO:0007669"/>
    <property type="project" value="InterPro"/>
</dbReference>
<keyword evidence="4" id="KW-1015">Disulfide bond</keyword>
<dbReference type="Pfam" id="PF00100">
    <property type="entry name" value="Zona_pellucida"/>
    <property type="match status" value="1"/>
</dbReference>
<dbReference type="CDD" id="cd00054">
    <property type="entry name" value="EGF_CA"/>
    <property type="match status" value="2"/>
</dbReference>
<dbReference type="GeneTree" id="ENSGT00940000159975"/>
<dbReference type="GO" id="GO:0030855">
    <property type="term" value="P:epithelial cell differentiation"/>
    <property type="evidence" value="ECO:0007669"/>
    <property type="project" value="UniProtKB-ARBA"/>
</dbReference>
<evidence type="ECO:0000313" key="12">
    <source>
        <dbReference type="Ensembl" id="ENSLOCP00000005596.1"/>
    </source>
</evidence>
<dbReference type="PROSITE" id="PS51034">
    <property type="entry name" value="ZP_2"/>
    <property type="match status" value="1"/>
</dbReference>
<evidence type="ECO:0000259" key="9">
    <source>
        <dbReference type="PROSITE" id="PS50026"/>
    </source>
</evidence>
<dbReference type="InterPro" id="IPR001507">
    <property type="entry name" value="ZP_dom"/>
</dbReference>
<dbReference type="InterPro" id="IPR000152">
    <property type="entry name" value="EGF-type_Asp/Asn_hydroxyl_site"/>
</dbReference>
<dbReference type="GO" id="GO:0071944">
    <property type="term" value="C:cell periphery"/>
    <property type="evidence" value="ECO:0007669"/>
    <property type="project" value="UniProtKB-ARBA"/>
</dbReference>
<evidence type="ECO:0000256" key="4">
    <source>
        <dbReference type="ARBA" id="ARBA00023157"/>
    </source>
</evidence>
<evidence type="ECO:0000256" key="1">
    <source>
        <dbReference type="ARBA" id="ARBA00022536"/>
    </source>
</evidence>
<dbReference type="Gene3D" id="2.60.40.4100">
    <property type="entry name" value="Zona pellucida, ZP-C domain"/>
    <property type="match status" value="1"/>
</dbReference>
<dbReference type="SMART" id="SM00181">
    <property type="entry name" value="EGF"/>
    <property type="match status" value="2"/>
</dbReference>
<dbReference type="Proteomes" id="UP000018468">
    <property type="component" value="Linkage group LG3"/>
</dbReference>
<dbReference type="SMART" id="SM00241">
    <property type="entry name" value="ZP"/>
    <property type="match status" value="1"/>
</dbReference>
<feature type="transmembrane region" description="Helical" evidence="7">
    <location>
        <begin position="681"/>
        <end position="709"/>
    </location>
</feature>
<dbReference type="InterPro" id="IPR049883">
    <property type="entry name" value="NOTCH1_EGF-like"/>
</dbReference>
<reference evidence="12" key="3">
    <citation type="submission" date="2025-09" db="UniProtKB">
        <authorList>
            <consortium name="Ensembl"/>
        </authorList>
    </citation>
    <scope>IDENTIFICATION</scope>
</reference>
<keyword evidence="2" id="KW-0732">Signal</keyword>
<keyword evidence="7" id="KW-1133">Transmembrane helix</keyword>